<dbReference type="InterPro" id="IPR000182">
    <property type="entry name" value="GNAT_dom"/>
</dbReference>
<accession>A0A7Z0J682</accession>
<dbReference type="Pfam" id="PF00583">
    <property type="entry name" value="Acetyltransf_1"/>
    <property type="match status" value="1"/>
</dbReference>
<evidence type="ECO:0000256" key="2">
    <source>
        <dbReference type="ARBA" id="ARBA00022679"/>
    </source>
</evidence>
<dbReference type="SUPFAM" id="SSF55729">
    <property type="entry name" value="Acyl-CoA N-acyltransferases (Nat)"/>
    <property type="match status" value="1"/>
</dbReference>
<keyword evidence="5" id="KW-0689">Ribosomal protein</keyword>
<evidence type="ECO:0000313" key="5">
    <source>
        <dbReference type="EMBL" id="NYJ20120.1"/>
    </source>
</evidence>
<protein>
    <submittedName>
        <fullName evidence="5">Ribosomal protein S18 acetylase RimI-like enzyme</fullName>
    </submittedName>
</protein>
<dbReference type="GO" id="GO:0005840">
    <property type="term" value="C:ribosome"/>
    <property type="evidence" value="ECO:0007669"/>
    <property type="project" value="UniProtKB-KW"/>
</dbReference>
<dbReference type="PROSITE" id="PS51186">
    <property type="entry name" value="GNAT"/>
    <property type="match status" value="1"/>
</dbReference>
<name>A0A7Z0J682_9MICO</name>
<proteinExistence type="inferred from homology"/>
<keyword evidence="3" id="KW-0012">Acyltransferase</keyword>
<comment type="similarity">
    <text evidence="1">Belongs to the acetyltransferase family.</text>
</comment>
<dbReference type="GO" id="GO:0008080">
    <property type="term" value="F:N-acetyltransferase activity"/>
    <property type="evidence" value="ECO:0007669"/>
    <property type="project" value="UniProtKB-ARBA"/>
</dbReference>
<dbReference type="EMBL" id="JACCFM010000001">
    <property type="protein sequence ID" value="NYJ20120.1"/>
    <property type="molecule type" value="Genomic_DNA"/>
</dbReference>
<dbReference type="InterPro" id="IPR051016">
    <property type="entry name" value="Diverse_Substrate_AcTransf"/>
</dbReference>
<dbReference type="PANTHER" id="PTHR10545:SF29">
    <property type="entry name" value="GH14572P-RELATED"/>
    <property type="match status" value="1"/>
</dbReference>
<keyword evidence="2" id="KW-0808">Transferase</keyword>
<evidence type="ECO:0000313" key="6">
    <source>
        <dbReference type="Proteomes" id="UP000537260"/>
    </source>
</evidence>
<reference evidence="5 6" key="1">
    <citation type="submission" date="2020-07" db="EMBL/GenBank/DDBJ databases">
        <title>Sequencing the genomes of 1000 actinobacteria strains.</title>
        <authorList>
            <person name="Klenk H.-P."/>
        </authorList>
    </citation>
    <scope>NUCLEOTIDE SEQUENCE [LARGE SCALE GENOMIC DNA]</scope>
    <source>
        <strain evidence="5 6">LI1</strain>
    </source>
</reference>
<keyword evidence="6" id="KW-1185">Reference proteome</keyword>
<dbReference type="CDD" id="cd04301">
    <property type="entry name" value="NAT_SF"/>
    <property type="match status" value="1"/>
</dbReference>
<dbReference type="InterPro" id="IPR016181">
    <property type="entry name" value="Acyl_CoA_acyltransferase"/>
</dbReference>
<keyword evidence="5" id="KW-0687">Ribonucleoprotein</keyword>
<sequence length="164" mass="18048">MSPIRAAVPSDIPEILRLIVELAVYEKEPDAVVTTEDSLRAALFGENPMVFAIVVDGEADAEGSPTLAGMALWYLTFSTWEGVHGIHLEDLYVRPGYRGSGHGKALLLRLAEICVERGYKRLEWAVLDWNEPAIGFYRSIGAVSMDGWSTFRLDGDALARAEAH</sequence>
<feature type="domain" description="N-acetyltransferase" evidence="4">
    <location>
        <begin position="2"/>
        <end position="164"/>
    </location>
</feature>
<dbReference type="Gene3D" id="3.40.630.30">
    <property type="match status" value="1"/>
</dbReference>
<dbReference type="AlphaFoldDB" id="A0A7Z0J682"/>
<evidence type="ECO:0000259" key="4">
    <source>
        <dbReference type="PROSITE" id="PS51186"/>
    </source>
</evidence>
<comment type="caution">
    <text evidence="5">The sequence shown here is derived from an EMBL/GenBank/DDBJ whole genome shotgun (WGS) entry which is preliminary data.</text>
</comment>
<evidence type="ECO:0000256" key="1">
    <source>
        <dbReference type="ARBA" id="ARBA00008694"/>
    </source>
</evidence>
<gene>
    <name evidence="5" type="ORF">HNR05_001911</name>
</gene>
<dbReference type="PANTHER" id="PTHR10545">
    <property type="entry name" value="DIAMINE N-ACETYLTRANSFERASE"/>
    <property type="match status" value="1"/>
</dbReference>
<organism evidence="5 6">
    <name type="scientific">Glaciibacter psychrotolerans</name>
    <dbReference type="NCBI Taxonomy" id="670054"/>
    <lineage>
        <taxon>Bacteria</taxon>
        <taxon>Bacillati</taxon>
        <taxon>Actinomycetota</taxon>
        <taxon>Actinomycetes</taxon>
        <taxon>Micrococcales</taxon>
        <taxon>Microbacteriaceae</taxon>
        <taxon>Glaciibacter</taxon>
    </lineage>
</organism>
<dbReference type="Proteomes" id="UP000537260">
    <property type="component" value="Unassembled WGS sequence"/>
</dbReference>
<dbReference type="FunFam" id="3.40.630.30:FF:000064">
    <property type="entry name" value="GNAT family acetyltransferase"/>
    <property type="match status" value="1"/>
</dbReference>
<evidence type="ECO:0000256" key="3">
    <source>
        <dbReference type="ARBA" id="ARBA00023315"/>
    </source>
</evidence>
<dbReference type="RefSeq" id="WP_179578775.1">
    <property type="nucleotide sequence ID" value="NZ_JACCFM010000001.1"/>
</dbReference>